<reference evidence="1 2" key="1">
    <citation type="submission" date="2020-08" db="EMBL/GenBank/DDBJ databases">
        <title>A Genomic Blueprint of the Chicken Gut Microbiome.</title>
        <authorList>
            <person name="Gilroy R."/>
            <person name="Ravi A."/>
            <person name="Getino M."/>
            <person name="Pursley I."/>
            <person name="Horton D.L."/>
            <person name="Alikhan N.-F."/>
            <person name="Baker D."/>
            <person name="Gharbi K."/>
            <person name="Hall N."/>
            <person name="Watson M."/>
            <person name="Adriaenssens E.M."/>
            <person name="Foster-Nyarko E."/>
            <person name="Jarju S."/>
            <person name="Secka A."/>
            <person name="Antonio M."/>
            <person name="Oren A."/>
            <person name="Chaudhuri R."/>
            <person name="La Ragione R.M."/>
            <person name="Hildebrand F."/>
            <person name="Pallen M.J."/>
        </authorList>
    </citation>
    <scope>NUCLEOTIDE SEQUENCE [LARGE SCALE GENOMIC DNA]</scope>
    <source>
        <strain evidence="1 2">Re31</strain>
    </source>
</reference>
<protein>
    <submittedName>
        <fullName evidence="1">DUF3277 domain-containing protein</fullName>
    </submittedName>
</protein>
<dbReference type="NCBIfam" id="NF047581">
    <property type="entry name" value="gp105_phage_fam"/>
    <property type="match status" value="1"/>
</dbReference>
<proteinExistence type="predicted"/>
<dbReference type="EMBL" id="JACSQA010000007">
    <property type="protein sequence ID" value="MBD8026423.1"/>
    <property type="molecule type" value="Genomic_DNA"/>
</dbReference>
<dbReference type="RefSeq" id="WP_191706926.1">
    <property type="nucleotide sequence ID" value="NZ_JACSQA010000007.1"/>
</dbReference>
<evidence type="ECO:0000313" key="2">
    <source>
        <dbReference type="Proteomes" id="UP000640930"/>
    </source>
</evidence>
<gene>
    <name evidence="1" type="ORF">H9636_07095</name>
</gene>
<keyword evidence="2" id="KW-1185">Reference proteome</keyword>
<sequence>MGVIATYDARKVTTTVGGVILTGFPDGSFVKCSKDNDNFTTSSGAQGDVAIAISGDALGTIEVTLSQTSPQVSYMDKLAVSRTIVPVWVNSNNEVKEVTGGTKAMITKPADKEYGKEVTNRVYTIKVFDYQVK</sequence>
<organism evidence="1 2">
    <name type="scientific">Ureibacillus galli</name>
    <dbReference type="NCBI Taxonomy" id="2762222"/>
    <lineage>
        <taxon>Bacteria</taxon>
        <taxon>Bacillati</taxon>
        <taxon>Bacillota</taxon>
        <taxon>Bacilli</taxon>
        <taxon>Bacillales</taxon>
        <taxon>Caryophanaceae</taxon>
        <taxon>Ureibacillus</taxon>
    </lineage>
</organism>
<accession>A0ABR8XAS5</accession>
<name>A0ABR8XAS5_9BACL</name>
<dbReference type="Proteomes" id="UP000640930">
    <property type="component" value="Unassembled WGS sequence"/>
</dbReference>
<evidence type="ECO:0000313" key="1">
    <source>
        <dbReference type="EMBL" id="MBD8026423.1"/>
    </source>
</evidence>
<dbReference type="InterPro" id="IPR021695">
    <property type="entry name" value="Phage_KPP10_Orf10"/>
</dbReference>
<comment type="caution">
    <text evidence="1">The sequence shown here is derived from an EMBL/GenBank/DDBJ whole genome shotgun (WGS) entry which is preliminary data.</text>
</comment>